<protein>
    <submittedName>
        <fullName evidence="4">PaaX family transcriptional regulator C-terminal domain-containing protein</fullName>
    </submittedName>
</protein>
<evidence type="ECO:0000313" key="5">
    <source>
        <dbReference type="Proteomes" id="UP001550853"/>
    </source>
</evidence>
<name>A0ABV2Z840_9ACTN</name>
<feature type="region of interest" description="Disordered" evidence="1">
    <location>
        <begin position="270"/>
        <end position="294"/>
    </location>
</feature>
<dbReference type="Proteomes" id="UP001550853">
    <property type="component" value="Unassembled WGS sequence"/>
</dbReference>
<evidence type="ECO:0000256" key="1">
    <source>
        <dbReference type="SAM" id="MobiDB-lite"/>
    </source>
</evidence>
<dbReference type="InterPro" id="IPR012906">
    <property type="entry name" value="PaaX-like_N"/>
</dbReference>
<feature type="region of interest" description="Disordered" evidence="1">
    <location>
        <begin position="1"/>
        <end position="29"/>
    </location>
</feature>
<dbReference type="PANTHER" id="PTHR30319:SF1">
    <property type="entry name" value="TRANSCRIPTIONAL REPRESSOR PAAX"/>
    <property type="match status" value="1"/>
</dbReference>
<feature type="domain" description="Transcriptional repressor PaaX-like N-terminal" evidence="2">
    <location>
        <begin position="36"/>
        <end position="96"/>
    </location>
</feature>
<dbReference type="Gene3D" id="1.10.10.10">
    <property type="entry name" value="Winged helix-like DNA-binding domain superfamily/Winged helix DNA-binding domain"/>
    <property type="match status" value="1"/>
</dbReference>
<dbReference type="Gene3D" id="1.20.58.1460">
    <property type="match status" value="1"/>
</dbReference>
<dbReference type="InterPro" id="IPR013225">
    <property type="entry name" value="PaaX_C"/>
</dbReference>
<feature type="compositionally biased region" description="Low complexity" evidence="1">
    <location>
        <begin position="10"/>
        <end position="19"/>
    </location>
</feature>
<gene>
    <name evidence="4" type="ORF">AB0E61_29285</name>
</gene>
<dbReference type="PANTHER" id="PTHR30319">
    <property type="entry name" value="PHENYLACETIC ACID REGULATOR-RELATED TRANSCRIPTIONAL REPRESSOR"/>
    <property type="match status" value="1"/>
</dbReference>
<evidence type="ECO:0000259" key="3">
    <source>
        <dbReference type="Pfam" id="PF08223"/>
    </source>
</evidence>
<reference evidence="4 5" key="1">
    <citation type="submission" date="2024-06" db="EMBL/GenBank/DDBJ databases">
        <title>The Natural Products Discovery Center: Release of the First 8490 Sequenced Strains for Exploring Actinobacteria Biosynthetic Diversity.</title>
        <authorList>
            <person name="Kalkreuter E."/>
            <person name="Kautsar S.A."/>
            <person name="Yang D."/>
            <person name="Bader C.D."/>
            <person name="Teijaro C.N."/>
            <person name="Fluegel L."/>
            <person name="Davis C.M."/>
            <person name="Simpson J.R."/>
            <person name="Lauterbach L."/>
            <person name="Steele A.D."/>
            <person name="Gui C."/>
            <person name="Meng S."/>
            <person name="Li G."/>
            <person name="Viehrig K."/>
            <person name="Ye F."/>
            <person name="Su P."/>
            <person name="Kiefer A.F."/>
            <person name="Nichols A."/>
            <person name="Cepeda A.J."/>
            <person name="Yan W."/>
            <person name="Fan B."/>
            <person name="Jiang Y."/>
            <person name="Adhikari A."/>
            <person name="Zheng C.-J."/>
            <person name="Schuster L."/>
            <person name="Cowan T.M."/>
            <person name="Smanski M.J."/>
            <person name="Chevrette M.G."/>
            <person name="De Carvalho L.P.S."/>
            <person name="Shen B."/>
        </authorList>
    </citation>
    <scope>NUCLEOTIDE SEQUENCE [LARGE SCALE GENOMIC DNA]</scope>
    <source>
        <strain evidence="4 5">NPDC033039</strain>
    </source>
</reference>
<keyword evidence="5" id="KW-1185">Reference proteome</keyword>
<dbReference type="EMBL" id="JBEZVI010000036">
    <property type="protein sequence ID" value="MEU3714179.1"/>
    <property type="molecule type" value="Genomic_DNA"/>
</dbReference>
<comment type="caution">
    <text evidence="4">The sequence shown here is derived from an EMBL/GenBank/DDBJ whole genome shotgun (WGS) entry which is preliminary data.</text>
</comment>
<dbReference type="Pfam" id="PF07848">
    <property type="entry name" value="PaaX"/>
    <property type="match status" value="1"/>
</dbReference>
<evidence type="ECO:0000259" key="2">
    <source>
        <dbReference type="Pfam" id="PF07848"/>
    </source>
</evidence>
<dbReference type="Pfam" id="PF08223">
    <property type="entry name" value="PaaX_C"/>
    <property type="match status" value="1"/>
</dbReference>
<dbReference type="InterPro" id="IPR036388">
    <property type="entry name" value="WH-like_DNA-bd_sf"/>
</dbReference>
<dbReference type="RefSeq" id="WP_078653755.1">
    <property type="nucleotide sequence ID" value="NZ_JBEZVI010000036.1"/>
</dbReference>
<feature type="domain" description="Transcriptional repressor PaaX-like C-terminal" evidence="3">
    <location>
        <begin position="215"/>
        <end position="265"/>
    </location>
</feature>
<feature type="compositionally biased region" description="Low complexity" evidence="1">
    <location>
        <begin position="270"/>
        <end position="287"/>
    </location>
</feature>
<dbReference type="Gene3D" id="3.30.70.2650">
    <property type="match status" value="1"/>
</dbReference>
<accession>A0ABV2Z840</accession>
<proteinExistence type="predicted"/>
<organism evidence="4 5">
    <name type="scientific">Streptomyces catenulae</name>
    <dbReference type="NCBI Taxonomy" id="66875"/>
    <lineage>
        <taxon>Bacteria</taxon>
        <taxon>Bacillati</taxon>
        <taxon>Actinomycetota</taxon>
        <taxon>Actinomycetes</taxon>
        <taxon>Kitasatosporales</taxon>
        <taxon>Streptomycetaceae</taxon>
        <taxon>Streptomyces</taxon>
    </lineage>
</organism>
<evidence type="ECO:0000313" key="4">
    <source>
        <dbReference type="EMBL" id="MEU3714179.1"/>
    </source>
</evidence>
<sequence length="294" mass="31358">MNGADGCDGTPGTAPTGTPRSAADDAEDLGVRPLTARSVVLSTLLGNHPAQLPVRALVRIGELFGIAEGTVRVALSRMVAAGDLTHADGDYALTARLLARQRRQDDSRTPRTLPWSGAWEIALVTGERRTAAERTALRRAMDGLRLAELREGSWLRPANLDRPRPSAADQCIWLTGTPDGDPAVLAGKLWDLDGWAARARDLDARLGGADDPAHRFTVAAAAQRHLLTDPLLPAELLPDDWPGSTLRESYDAFVDHLRELLRHYLSPVAAPTTSGSGTGPAGAVRAAGTRRRTS</sequence>